<evidence type="ECO:0000313" key="3">
    <source>
        <dbReference type="Proteomes" id="UP000467252"/>
    </source>
</evidence>
<sequence>MSAPRPRVVLVDGVPMSGLVASVDEPRAVVVALHGGASTAAYFDCPGHPQLSLLRAGTSAGYTMVALDRPGYGSSAPYPEAMDRPEQRVALAYGALDKVLGDQPRGAGVFLMGHSAGCELAVRMAVGGSDVIGLELAGTGLHYSDVMADIMRATTADHRPAGLREVLWQPADLYPPDVLSGMTNSSGGARYEVEVTSSWPRHDFPALAPQVGVPVQFSVAEFERVWRSDREMLAQIGAMFTSSPRFVINEQAGTGHNLSLSVNGAAYHAKVLAFVEECVLAQQGLETC</sequence>
<name>A0A7I7UMQ9_MYCPV</name>
<protein>
    <submittedName>
        <fullName evidence="2">Thioesterase</fullName>
    </submittedName>
</protein>
<evidence type="ECO:0000259" key="1">
    <source>
        <dbReference type="Pfam" id="PF12697"/>
    </source>
</evidence>
<dbReference type="Proteomes" id="UP000467252">
    <property type="component" value="Chromosome"/>
</dbReference>
<gene>
    <name evidence="2" type="ORF">MPUL_39420</name>
</gene>
<dbReference type="AlphaFoldDB" id="A0A7I7UMQ9"/>
<reference evidence="2 3" key="1">
    <citation type="journal article" date="2019" name="Emerg. Microbes Infect.">
        <title>Comprehensive subspecies identification of 175 nontuberculous mycobacteria species based on 7547 genomic profiles.</title>
        <authorList>
            <person name="Matsumoto Y."/>
            <person name="Kinjo T."/>
            <person name="Motooka D."/>
            <person name="Nabeya D."/>
            <person name="Jung N."/>
            <person name="Uechi K."/>
            <person name="Horii T."/>
            <person name="Iida T."/>
            <person name="Fujita J."/>
            <person name="Nakamura S."/>
        </authorList>
    </citation>
    <scope>NUCLEOTIDE SEQUENCE [LARGE SCALE GENOMIC DNA]</scope>
    <source>
        <strain evidence="2 3">JCM 6370</strain>
    </source>
</reference>
<dbReference type="EMBL" id="AP022599">
    <property type="protein sequence ID" value="BBY82784.1"/>
    <property type="molecule type" value="Genomic_DNA"/>
</dbReference>
<dbReference type="InterPro" id="IPR000073">
    <property type="entry name" value="AB_hydrolase_1"/>
</dbReference>
<keyword evidence="3" id="KW-1185">Reference proteome</keyword>
<proteinExistence type="predicted"/>
<dbReference type="Gene3D" id="3.40.50.1820">
    <property type="entry name" value="alpha/beta hydrolase"/>
    <property type="match status" value="1"/>
</dbReference>
<dbReference type="Pfam" id="PF12697">
    <property type="entry name" value="Abhydrolase_6"/>
    <property type="match status" value="1"/>
</dbReference>
<evidence type="ECO:0000313" key="2">
    <source>
        <dbReference type="EMBL" id="BBY82784.1"/>
    </source>
</evidence>
<feature type="domain" description="AB hydrolase-1" evidence="1">
    <location>
        <begin position="30"/>
        <end position="260"/>
    </location>
</feature>
<accession>A0A7I7UMQ9</accession>
<organism evidence="2 3">
    <name type="scientific">Mycolicibacterium pulveris</name>
    <name type="common">Mycobacterium pulveris</name>
    <dbReference type="NCBI Taxonomy" id="36813"/>
    <lineage>
        <taxon>Bacteria</taxon>
        <taxon>Bacillati</taxon>
        <taxon>Actinomycetota</taxon>
        <taxon>Actinomycetes</taxon>
        <taxon>Mycobacteriales</taxon>
        <taxon>Mycobacteriaceae</taxon>
        <taxon>Mycolicibacterium</taxon>
    </lineage>
</organism>
<dbReference type="InterPro" id="IPR029058">
    <property type="entry name" value="AB_hydrolase_fold"/>
</dbReference>
<dbReference type="GO" id="GO:0003824">
    <property type="term" value="F:catalytic activity"/>
    <property type="evidence" value="ECO:0007669"/>
    <property type="project" value="UniProtKB-ARBA"/>
</dbReference>
<dbReference type="SUPFAM" id="SSF53474">
    <property type="entry name" value="alpha/beta-Hydrolases"/>
    <property type="match status" value="1"/>
</dbReference>